<feature type="transmembrane region" description="Helical" evidence="1">
    <location>
        <begin position="58"/>
        <end position="75"/>
    </location>
</feature>
<proteinExistence type="predicted"/>
<sequence>MVLCMLLFYLWPWFTLFFVVYHLIFSTWWALSVSIGIAISLLNLEIMMNMDKWINNRFIQLLLLCFSISVSYSLFNDFLHEGPEKIFEQVKQNLINFNLT</sequence>
<gene>
    <name evidence="2" type="ORF">BSTOLATCC_MIC47795</name>
</gene>
<keyword evidence="3" id="KW-1185">Reference proteome</keyword>
<feature type="transmembrane region" description="Helical" evidence="1">
    <location>
        <begin position="7"/>
        <end position="24"/>
    </location>
</feature>
<keyword evidence="1" id="KW-0472">Membrane</keyword>
<accession>A0AAU9K4Q7</accession>
<evidence type="ECO:0000313" key="2">
    <source>
        <dbReference type="EMBL" id="CAG9328958.1"/>
    </source>
</evidence>
<feature type="transmembrane region" description="Helical" evidence="1">
    <location>
        <begin position="30"/>
        <end position="46"/>
    </location>
</feature>
<dbReference type="EMBL" id="CAJZBQ010000047">
    <property type="protein sequence ID" value="CAG9328958.1"/>
    <property type="molecule type" value="Genomic_DNA"/>
</dbReference>
<comment type="caution">
    <text evidence="2">The sequence shown here is derived from an EMBL/GenBank/DDBJ whole genome shotgun (WGS) entry which is preliminary data.</text>
</comment>
<dbReference type="AlphaFoldDB" id="A0AAU9K4Q7"/>
<name>A0AAU9K4Q7_9CILI</name>
<keyword evidence="1" id="KW-0812">Transmembrane</keyword>
<keyword evidence="1" id="KW-1133">Transmembrane helix</keyword>
<organism evidence="2 3">
    <name type="scientific">Blepharisma stoltei</name>
    <dbReference type="NCBI Taxonomy" id="1481888"/>
    <lineage>
        <taxon>Eukaryota</taxon>
        <taxon>Sar</taxon>
        <taxon>Alveolata</taxon>
        <taxon>Ciliophora</taxon>
        <taxon>Postciliodesmatophora</taxon>
        <taxon>Heterotrichea</taxon>
        <taxon>Heterotrichida</taxon>
        <taxon>Blepharismidae</taxon>
        <taxon>Blepharisma</taxon>
    </lineage>
</organism>
<reference evidence="2" key="1">
    <citation type="submission" date="2021-09" db="EMBL/GenBank/DDBJ databases">
        <authorList>
            <consortium name="AG Swart"/>
            <person name="Singh M."/>
            <person name="Singh A."/>
            <person name="Seah K."/>
            <person name="Emmerich C."/>
        </authorList>
    </citation>
    <scope>NUCLEOTIDE SEQUENCE</scope>
    <source>
        <strain evidence="2">ATCC30299</strain>
    </source>
</reference>
<evidence type="ECO:0000256" key="1">
    <source>
        <dbReference type="SAM" id="Phobius"/>
    </source>
</evidence>
<dbReference type="Proteomes" id="UP001162131">
    <property type="component" value="Unassembled WGS sequence"/>
</dbReference>
<evidence type="ECO:0000313" key="3">
    <source>
        <dbReference type="Proteomes" id="UP001162131"/>
    </source>
</evidence>
<protein>
    <submittedName>
        <fullName evidence="2">Uncharacterized protein</fullName>
    </submittedName>
</protein>